<dbReference type="SUPFAM" id="SSF53335">
    <property type="entry name" value="S-adenosyl-L-methionine-dependent methyltransferases"/>
    <property type="match status" value="1"/>
</dbReference>
<accession>A0ABQ1IBP6</accession>
<keyword evidence="1 3" id="KW-0808">Transferase</keyword>
<dbReference type="NCBIfam" id="TIGR00452">
    <property type="entry name" value="tRNA 5-methoxyuridine(34)/uridine 5-oxyacetic acid(34) synthase CmoB"/>
    <property type="match status" value="1"/>
</dbReference>
<evidence type="ECO:0000256" key="1">
    <source>
        <dbReference type="ARBA" id="ARBA00022679"/>
    </source>
</evidence>
<keyword evidence="5" id="KW-1185">Reference proteome</keyword>
<gene>
    <name evidence="3 4" type="primary">cmoB</name>
    <name evidence="4" type="ORF">GCM10011502_00460</name>
</gene>
<evidence type="ECO:0000313" key="5">
    <source>
        <dbReference type="Proteomes" id="UP000646152"/>
    </source>
</evidence>
<comment type="function">
    <text evidence="3">Catalyzes carboxymethyl transfer from carboxy-S-adenosyl-L-methionine (Cx-SAM) to 5-hydroxyuridine (ho5U) to form 5-carboxymethoxyuridine (cmo5U) at position 34 in tRNAs.</text>
</comment>
<comment type="catalytic activity">
    <reaction evidence="3">
        <text>carboxy-S-adenosyl-L-methionine + 5-hydroxyuridine(34) in tRNA = 5-carboxymethoxyuridine(34) in tRNA + S-adenosyl-L-homocysteine + H(+)</text>
        <dbReference type="Rhea" id="RHEA:52848"/>
        <dbReference type="Rhea" id="RHEA-COMP:13381"/>
        <dbReference type="Rhea" id="RHEA-COMP:13383"/>
        <dbReference type="ChEBI" id="CHEBI:15378"/>
        <dbReference type="ChEBI" id="CHEBI:57856"/>
        <dbReference type="ChEBI" id="CHEBI:134278"/>
        <dbReference type="ChEBI" id="CHEBI:136877"/>
        <dbReference type="ChEBI" id="CHEBI:136879"/>
    </reaction>
</comment>
<feature type="binding site" evidence="3">
    <location>
        <position position="315"/>
    </location>
    <ligand>
        <name>carboxy-S-adenosyl-L-methionine</name>
        <dbReference type="ChEBI" id="CHEBI:134278"/>
    </ligand>
</feature>
<comment type="subunit">
    <text evidence="3">Homotetramer.</text>
</comment>
<feature type="binding site" evidence="3">
    <location>
        <position position="196"/>
    </location>
    <ligand>
        <name>carboxy-S-adenosyl-L-methionine</name>
        <dbReference type="ChEBI" id="CHEBI:134278"/>
    </ligand>
</feature>
<dbReference type="PANTHER" id="PTHR43464">
    <property type="entry name" value="METHYLTRANSFERASE"/>
    <property type="match status" value="1"/>
</dbReference>
<name>A0ABQ1IBP6_9GAMM</name>
<dbReference type="InterPro" id="IPR029063">
    <property type="entry name" value="SAM-dependent_MTases_sf"/>
</dbReference>
<feature type="binding site" evidence="3">
    <location>
        <position position="110"/>
    </location>
    <ligand>
        <name>carboxy-S-adenosyl-L-methionine</name>
        <dbReference type="ChEBI" id="CHEBI:134278"/>
    </ligand>
</feature>
<protein>
    <recommendedName>
        <fullName evidence="3">tRNA U34 carboxymethyltransferase</fullName>
        <ecNumber evidence="3">2.5.1.-</ecNumber>
    </recommendedName>
</protein>
<dbReference type="CDD" id="cd02440">
    <property type="entry name" value="AdoMet_MTases"/>
    <property type="match status" value="1"/>
</dbReference>
<proteinExistence type="inferred from homology"/>
<dbReference type="PANTHER" id="PTHR43464:SF95">
    <property type="entry name" value="TRNA U34 CARBOXYMETHYLTRANSFERASE"/>
    <property type="match status" value="1"/>
</dbReference>
<keyword evidence="2 3" id="KW-0819">tRNA processing</keyword>
<organism evidence="4 5">
    <name type="scientific">Oceanisphaera marina</name>
    <dbReference type="NCBI Taxonomy" id="2017550"/>
    <lineage>
        <taxon>Bacteria</taxon>
        <taxon>Pseudomonadati</taxon>
        <taxon>Pseudomonadota</taxon>
        <taxon>Gammaproteobacteria</taxon>
        <taxon>Aeromonadales</taxon>
        <taxon>Aeromonadaceae</taxon>
        <taxon>Oceanisphaera</taxon>
    </lineage>
</organism>
<dbReference type="InterPro" id="IPR027555">
    <property type="entry name" value="Mo5U34_MeTrfas-like"/>
</dbReference>
<comment type="similarity">
    <text evidence="3">Belongs to the class I-like SAM-binding methyltransferase superfamily. CmoB family.</text>
</comment>
<sequence>MIDFSEFYQQIAKSRLQHWLHCLPAQLHAWQKTHLHGDLARWVRALRKLPNTHTDHLELTDSVSIGRPDEISSGEQKKINSLLDQFHPWRKGPFEIHGIHIDTEWRSDWKWERLAPHISPLKHRYVLDVGCGSGYHLWRMRGAGAKMAVGIDPSPLFLCQFEAIKHFANGYKGIQVLPLGIEELPELRAFDTVFSMGVLYHRRSPIDHLLQLKAQLCDGGELVLETLVIDGDDHQVLVPGERYGKMRNVWFIPSSAALVGWLHKCGFENIRVVDESTTTLQEQRRTDWMRNESLADFLDPEDASKTIEGYPAPKRTIIIANKPVDPQNHQQEAQYE</sequence>
<evidence type="ECO:0000256" key="3">
    <source>
        <dbReference type="HAMAP-Rule" id="MF_01590"/>
    </source>
</evidence>
<feature type="binding site" evidence="3">
    <location>
        <position position="200"/>
    </location>
    <ligand>
        <name>carboxy-S-adenosyl-L-methionine</name>
        <dbReference type="ChEBI" id="CHEBI:134278"/>
    </ligand>
</feature>
<dbReference type="Gene3D" id="3.40.50.150">
    <property type="entry name" value="Vaccinia Virus protein VP39"/>
    <property type="match status" value="1"/>
</dbReference>
<evidence type="ECO:0000256" key="2">
    <source>
        <dbReference type="ARBA" id="ARBA00022694"/>
    </source>
</evidence>
<dbReference type="EMBL" id="BMKE01000001">
    <property type="protein sequence ID" value="GGB31410.1"/>
    <property type="molecule type" value="Genomic_DNA"/>
</dbReference>
<dbReference type="NCBIfam" id="NF011650">
    <property type="entry name" value="PRK15068.1"/>
    <property type="match status" value="1"/>
</dbReference>
<dbReference type="EC" id="2.5.1.-" evidence="3"/>
<dbReference type="Proteomes" id="UP000646152">
    <property type="component" value="Unassembled WGS sequence"/>
</dbReference>
<feature type="binding site" evidence="3">
    <location>
        <position position="130"/>
    </location>
    <ligand>
        <name>carboxy-S-adenosyl-L-methionine</name>
        <dbReference type="ChEBI" id="CHEBI:134278"/>
    </ligand>
</feature>
<feature type="binding site" evidence="3">
    <location>
        <begin position="152"/>
        <end position="154"/>
    </location>
    <ligand>
        <name>carboxy-S-adenosyl-L-methionine</name>
        <dbReference type="ChEBI" id="CHEBI:134278"/>
    </ligand>
</feature>
<dbReference type="RefSeq" id="WP_188628082.1">
    <property type="nucleotide sequence ID" value="NZ_BMKE01000001.1"/>
</dbReference>
<reference evidence="5" key="1">
    <citation type="journal article" date="2019" name="Int. J. Syst. Evol. Microbiol.">
        <title>The Global Catalogue of Microorganisms (GCM) 10K type strain sequencing project: providing services to taxonomists for standard genome sequencing and annotation.</title>
        <authorList>
            <consortium name="The Broad Institute Genomics Platform"/>
            <consortium name="The Broad Institute Genome Sequencing Center for Infectious Disease"/>
            <person name="Wu L."/>
            <person name="Ma J."/>
        </authorList>
    </citation>
    <scope>NUCLEOTIDE SEQUENCE [LARGE SCALE GENOMIC DNA]</scope>
    <source>
        <strain evidence="5">CGMCC 1.15923</strain>
    </source>
</reference>
<feature type="binding site" evidence="3">
    <location>
        <position position="91"/>
    </location>
    <ligand>
        <name>carboxy-S-adenosyl-L-methionine</name>
        <dbReference type="ChEBI" id="CHEBI:134278"/>
    </ligand>
</feature>
<feature type="binding site" evidence="3">
    <location>
        <begin position="181"/>
        <end position="182"/>
    </location>
    <ligand>
        <name>carboxy-S-adenosyl-L-methionine</name>
        <dbReference type="ChEBI" id="CHEBI:134278"/>
    </ligand>
</feature>
<dbReference type="HAMAP" id="MF_01590">
    <property type="entry name" value="tRNA_carboxymethyltr_CmoB"/>
    <property type="match status" value="1"/>
</dbReference>
<feature type="binding site" evidence="3">
    <location>
        <position position="105"/>
    </location>
    <ligand>
        <name>carboxy-S-adenosyl-L-methionine</name>
        <dbReference type="ChEBI" id="CHEBI:134278"/>
    </ligand>
</feature>
<comment type="caution">
    <text evidence="4">The sequence shown here is derived from an EMBL/GenBank/DDBJ whole genome shotgun (WGS) entry which is preliminary data.</text>
</comment>
<dbReference type="Pfam" id="PF08003">
    <property type="entry name" value="Methyltransf_9"/>
    <property type="match status" value="1"/>
</dbReference>
<evidence type="ECO:0000313" key="4">
    <source>
        <dbReference type="EMBL" id="GGB31410.1"/>
    </source>
</evidence>
<dbReference type="InterPro" id="IPR010017">
    <property type="entry name" value="CmoB"/>
</dbReference>